<dbReference type="GO" id="GO:0006999">
    <property type="term" value="P:nuclear pore organization"/>
    <property type="evidence" value="ECO:0007669"/>
    <property type="project" value="TreeGrafter"/>
</dbReference>
<evidence type="ECO:0000259" key="6">
    <source>
        <dbReference type="Pfam" id="PF24527"/>
    </source>
</evidence>
<feature type="domain" description="Nucleoporin POM152 Ig-like" evidence="4">
    <location>
        <begin position="433"/>
        <end position="536"/>
    </location>
</feature>
<dbReference type="InterPro" id="IPR056542">
    <property type="entry name" value="Ig-like_POM152_1st"/>
</dbReference>
<evidence type="ECO:0008006" key="9">
    <source>
        <dbReference type="Google" id="ProtNLM"/>
    </source>
</evidence>
<proteinExistence type="predicted"/>
<dbReference type="PANTHER" id="PTHR28206">
    <property type="entry name" value="NUCLEOPORIN POM152"/>
    <property type="match status" value="1"/>
</dbReference>
<dbReference type="InterPro" id="IPR056543">
    <property type="entry name" value="Ig-like_POM152_9th"/>
</dbReference>
<dbReference type="Pfam" id="PF24519">
    <property type="entry name" value="Ig-like_Pom152_1"/>
    <property type="match status" value="1"/>
</dbReference>
<dbReference type="Proteomes" id="UP000054321">
    <property type="component" value="Unassembled WGS sequence"/>
</dbReference>
<dbReference type="STRING" id="913774.A0A0C3GXZ5"/>
<dbReference type="GO" id="GO:0017056">
    <property type="term" value="F:structural constituent of nuclear pore"/>
    <property type="evidence" value="ECO:0007669"/>
    <property type="project" value="InterPro"/>
</dbReference>
<feature type="domain" description="Nucleoporin POM152 immunoglobulin-like" evidence="2">
    <location>
        <begin position="860"/>
        <end position="950"/>
    </location>
</feature>
<dbReference type="InterPro" id="IPR056544">
    <property type="entry name" value="Ig_POM152"/>
</dbReference>
<sequence length="1243" mass="138814">MNGTPRLRSSFPSTPPNSKMSSESRSNSPQEALKVRTSLPSLPQASSPNTTLSNAPIIPVDVVDSPTQRLYTMGLYGALLVWCLYDWWRLVEEDTHSIGLFIKWSGIFALFMYGVPQLRIPWLEWSTSTSNLAFIIHAIFAGMLMFRIPTVFDRELSVSENSVRPASILHNSSLIMGRQIINILPEGSAVMNPDNLPFCIDNKHPSVNIPLHFNQTAPIHIELLRFDFDTNTNETITLSSRERRRTYDDKDQAISLISYAAKKPGLYRLHKVIDESKLEVQRRMSDTLVVRCPKVSVTSTGSDRCLGDLSDLTMEIEGTAPLKIVYTRTANREESTHHFQSIQPENFVSPLLGFPRATTLVTPGVQDFSWARTHRIKVPLNESMIPGGQWLYSIDEIHDATGNVANFSAKGEDGEHIYPRGSHLEQAFMVHERPVAQLVGCDIGNPLMVANGKTTQLPVNYPYSVKNSHNPHTLTWKFSPLDTLTGSGDHGSDVSIEQFVAKNTHTTPAIREPGLYTLVGVKSDHCDGDIREPASCLLLNPPKPQLSIHAENINDKCAGNSIGLMVDLDLIGTPPFVVRYNIVTRSGTTSERVEIQALRHQLELKPQSAGHFKYQFTSIDDAVYQGLSLDDKSLILEQSVKPPASAQLRRPPGALDACIEEPVVMNVELSGEPPFTLEYELIHDGRKKRQKIPGIETNIYRIKTDPLVNGGEYSLALVSIQDKTGCRIFLNGVAKFSVRHQRPKASFGHIEGKFTTTDIEGRQVRLPLRLTGRAPWTIKYRNVDDPAGGVIAKRATSTNDVIAVSEKGIYKILEVSDDQCPGTVDPLASTFEVDWLPRPEIKLASTAALIPNGDKYLKREVCEGDVDAVEINLVGTSPYHVKYQVRHRSQHSSGSISNKEFDAALGLATIAMDTSKPGVYEYRFSELSDVLYEHDPRKFKPLIFEQTVNRKPSAYFTKPGQSYKYCKEQLASDEIIPIKLEGIPPFYLEVDIKHQSGSRPETVKVANIESNQYDFRIPHNVLSLGISHVSVRKVRDSRGCQQKTEYGAPKVQVQVYDAPTIYPLEARAEYCVGERISYTLSGAAPFEVYYTFQDVQRKAKSPNTNFRRIAEKPGIFTITAVSDKASECKASTNITKIIHEMPSVRVSKGKQVEVDIHEGGEAEILFEFWGTPPFEFTYTRSTNAKRGQKSTVLETRHDISYEHSKVIQSSQEGTYEVVAIKDKYCSFSTQAADGNRGQKLLQF</sequence>
<keyword evidence="8" id="KW-1185">Reference proteome</keyword>
<gene>
    <name evidence="7" type="ORF">OIDMADRAFT_145106</name>
</gene>
<dbReference type="Pfam" id="PF24312">
    <property type="entry name" value="Ig-like_POM152"/>
    <property type="match status" value="3"/>
</dbReference>
<evidence type="ECO:0000259" key="2">
    <source>
        <dbReference type="Pfam" id="PF23664"/>
    </source>
</evidence>
<reference evidence="7 8" key="1">
    <citation type="submission" date="2014-04" db="EMBL/GenBank/DDBJ databases">
        <authorList>
            <consortium name="DOE Joint Genome Institute"/>
            <person name="Kuo A."/>
            <person name="Martino E."/>
            <person name="Perotto S."/>
            <person name="Kohler A."/>
            <person name="Nagy L.G."/>
            <person name="Floudas D."/>
            <person name="Copeland A."/>
            <person name="Barry K.W."/>
            <person name="Cichocki N."/>
            <person name="Veneault-Fourrey C."/>
            <person name="LaButti K."/>
            <person name="Lindquist E.A."/>
            <person name="Lipzen A."/>
            <person name="Lundell T."/>
            <person name="Morin E."/>
            <person name="Murat C."/>
            <person name="Sun H."/>
            <person name="Tunlid A."/>
            <person name="Henrissat B."/>
            <person name="Grigoriev I.V."/>
            <person name="Hibbett D.S."/>
            <person name="Martin F."/>
            <person name="Nordberg H.P."/>
            <person name="Cantor M.N."/>
            <person name="Hua S.X."/>
        </authorList>
    </citation>
    <scope>NUCLEOTIDE SEQUENCE [LARGE SCALE GENOMIC DNA]</scope>
    <source>
        <strain evidence="7 8">Zn</strain>
    </source>
</reference>
<name>A0A0C3GXZ5_OIDMZ</name>
<dbReference type="PANTHER" id="PTHR28206:SF1">
    <property type="entry name" value="NUCLEOPORIN POM152"/>
    <property type="match status" value="1"/>
</dbReference>
<evidence type="ECO:0000259" key="5">
    <source>
        <dbReference type="Pfam" id="PF24519"/>
    </source>
</evidence>
<feature type="region of interest" description="Disordered" evidence="1">
    <location>
        <begin position="1"/>
        <end position="35"/>
    </location>
</feature>
<protein>
    <recommendedName>
        <fullName evidence="9">Nucleoporin Pom152</fullName>
    </recommendedName>
</protein>
<evidence type="ECO:0000313" key="8">
    <source>
        <dbReference type="Proteomes" id="UP000054321"/>
    </source>
</evidence>
<dbReference type="GO" id="GO:0006606">
    <property type="term" value="P:protein import into nucleus"/>
    <property type="evidence" value="ECO:0007669"/>
    <property type="project" value="TreeGrafter"/>
</dbReference>
<dbReference type="Pfam" id="PF24527">
    <property type="entry name" value="Ig-like_Pom152_9"/>
    <property type="match status" value="1"/>
</dbReference>
<accession>A0A0C3GXZ5</accession>
<dbReference type="InParanoid" id="A0A0C3GXZ5"/>
<dbReference type="InterPro" id="IPR056540">
    <property type="entry name" value="TMD_POM152"/>
</dbReference>
<evidence type="ECO:0000256" key="1">
    <source>
        <dbReference type="SAM" id="MobiDB-lite"/>
    </source>
</evidence>
<evidence type="ECO:0000259" key="3">
    <source>
        <dbReference type="Pfam" id="PF24097"/>
    </source>
</evidence>
<dbReference type="Pfam" id="PF23664">
    <property type="entry name" value="Ig_Pom152"/>
    <property type="match status" value="2"/>
</dbReference>
<feature type="domain" description="Nucleoporin POM152 Ig-like" evidence="4">
    <location>
        <begin position="1142"/>
        <end position="1228"/>
    </location>
</feature>
<dbReference type="AlphaFoldDB" id="A0A0C3GXZ5"/>
<dbReference type="InterPro" id="IPR056541">
    <property type="entry name" value="Ig-like_POM152"/>
</dbReference>
<reference evidence="8" key="2">
    <citation type="submission" date="2015-01" db="EMBL/GenBank/DDBJ databases">
        <title>Evolutionary Origins and Diversification of the Mycorrhizal Mutualists.</title>
        <authorList>
            <consortium name="DOE Joint Genome Institute"/>
            <consortium name="Mycorrhizal Genomics Consortium"/>
            <person name="Kohler A."/>
            <person name="Kuo A."/>
            <person name="Nagy L.G."/>
            <person name="Floudas D."/>
            <person name="Copeland A."/>
            <person name="Barry K.W."/>
            <person name="Cichocki N."/>
            <person name="Veneault-Fourrey C."/>
            <person name="LaButti K."/>
            <person name="Lindquist E.A."/>
            <person name="Lipzen A."/>
            <person name="Lundell T."/>
            <person name="Morin E."/>
            <person name="Murat C."/>
            <person name="Riley R."/>
            <person name="Ohm R."/>
            <person name="Sun H."/>
            <person name="Tunlid A."/>
            <person name="Henrissat B."/>
            <person name="Grigoriev I.V."/>
            <person name="Hibbett D.S."/>
            <person name="Martin F."/>
        </authorList>
    </citation>
    <scope>NUCLEOTIDE SEQUENCE [LARGE SCALE GENOMIC DNA]</scope>
    <source>
        <strain evidence="8">Zn</strain>
    </source>
</reference>
<dbReference type="FunCoup" id="A0A0C3GXZ5">
    <property type="interactions" value="81"/>
</dbReference>
<dbReference type="HOGENOM" id="CLU_002415_0_0_1"/>
<feature type="domain" description="Nucleoporin POM152 ninth Ig-like" evidence="6">
    <location>
        <begin position="1059"/>
        <end position="1137"/>
    </location>
</feature>
<evidence type="ECO:0000259" key="4">
    <source>
        <dbReference type="Pfam" id="PF24312"/>
    </source>
</evidence>
<dbReference type="GO" id="GO:0070762">
    <property type="term" value="C:nuclear pore transmembrane ring"/>
    <property type="evidence" value="ECO:0007669"/>
    <property type="project" value="TreeGrafter"/>
</dbReference>
<dbReference type="InterPro" id="IPR037701">
    <property type="entry name" value="Pom152"/>
</dbReference>
<feature type="compositionally biased region" description="Low complexity" evidence="1">
    <location>
        <begin position="18"/>
        <end position="28"/>
    </location>
</feature>
<feature type="domain" description="Nucleoporin POM152 N-terminal transmembrane" evidence="3">
    <location>
        <begin position="64"/>
        <end position="149"/>
    </location>
</feature>
<dbReference type="Pfam" id="PF24097">
    <property type="entry name" value="TMD_POM152"/>
    <property type="match status" value="1"/>
</dbReference>
<dbReference type="EMBL" id="KN832876">
    <property type="protein sequence ID" value="KIN00961.1"/>
    <property type="molecule type" value="Genomic_DNA"/>
</dbReference>
<feature type="domain" description="Nucleoporin POM152 Ig-like" evidence="4">
    <location>
        <begin position="742"/>
        <end position="829"/>
    </location>
</feature>
<dbReference type="OrthoDB" id="5529162at2759"/>
<feature type="domain" description="Nucleoporin POM152 first Ig-like" evidence="5">
    <location>
        <begin position="188"/>
        <end position="289"/>
    </location>
</feature>
<evidence type="ECO:0000313" key="7">
    <source>
        <dbReference type="EMBL" id="KIN00961.1"/>
    </source>
</evidence>
<feature type="domain" description="Nucleoporin POM152 immunoglobulin-like" evidence="2">
    <location>
        <begin position="540"/>
        <end position="642"/>
    </location>
</feature>
<organism evidence="7 8">
    <name type="scientific">Oidiodendron maius (strain Zn)</name>
    <dbReference type="NCBI Taxonomy" id="913774"/>
    <lineage>
        <taxon>Eukaryota</taxon>
        <taxon>Fungi</taxon>
        <taxon>Dikarya</taxon>
        <taxon>Ascomycota</taxon>
        <taxon>Pezizomycotina</taxon>
        <taxon>Leotiomycetes</taxon>
        <taxon>Leotiomycetes incertae sedis</taxon>
        <taxon>Myxotrichaceae</taxon>
        <taxon>Oidiodendron</taxon>
    </lineage>
</organism>